<dbReference type="PANTHER" id="PTHR11586">
    <property type="entry name" value="TRNA-AMINOACYLATION COFACTOR ARC1 FAMILY MEMBER"/>
    <property type="match status" value="1"/>
</dbReference>
<gene>
    <name evidence="5" type="ORF">ACFQU8_03715</name>
</gene>
<proteinExistence type="predicted"/>
<keyword evidence="2 3" id="KW-0694">RNA-binding</keyword>
<dbReference type="CDD" id="cd02798">
    <property type="entry name" value="tRNA_bind_CsaA"/>
    <property type="match status" value="1"/>
</dbReference>
<accession>A0ABW2UR34</accession>
<dbReference type="InterPro" id="IPR051270">
    <property type="entry name" value="Tyrosine-tRNA_ligase_regulator"/>
</dbReference>
<evidence type="ECO:0000256" key="1">
    <source>
        <dbReference type="ARBA" id="ARBA00022555"/>
    </source>
</evidence>
<keyword evidence="1 3" id="KW-0820">tRNA-binding</keyword>
<reference evidence="6" key="1">
    <citation type="journal article" date="2019" name="Int. J. Syst. Evol. Microbiol.">
        <title>The Global Catalogue of Microorganisms (GCM) 10K type strain sequencing project: providing services to taxonomists for standard genome sequencing and annotation.</title>
        <authorList>
            <consortium name="The Broad Institute Genomics Platform"/>
            <consortium name="The Broad Institute Genome Sequencing Center for Infectious Disease"/>
            <person name="Wu L."/>
            <person name="Ma J."/>
        </authorList>
    </citation>
    <scope>NUCLEOTIDE SEQUENCE [LARGE SCALE GENOMIC DNA]</scope>
    <source>
        <strain evidence="6">JCM 30234</strain>
    </source>
</reference>
<dbReference type="InterPro" id="IPR002547">
    <property type="entry name" value="tRNA-bd_dom"/>
</dbReference>
<dbReference type="EMBL" id="JBHTGR010000005">
    <property type="protein sequence ID" value="MFC7746347.1"/>
    <property type="molecule type" value="Genomic_DNA"/>
</dbReference>
<dbReference type="Pfam" id="PF01588">
    <property type="entry name" value="tRNA_bind"/>
    <property type="match status" value="1"/>
</dbReference>
<organism evidence="5 6">
    <name type="scientific">Lentibacillus kimchii</name>
    <dbReference type="NCBI Taxonomy" id="1542911"/>
    <lineage>
        <taxon>Bacteria</taxon>
        <taxon>Bacillati</taxon>
        <taxon>Bacillota</taxon>
        <taxon>Bacilli</taxon>
        <taxon>Bacillales</taxon>
        <taxon>Bacillaceae</taxon>
        <taxon>Lentibacillus</taxon>
    </lineage>
</organism>
<evidence type="ECO:0000259" key="4">
    <source>
        <dbReference type="PROSITE" id="PS50886"/>
    </source>
</evidence>
<name>A0ABW2UR34_9BACI</name>
<keyword evidence="6" id="KW-1185">Reference proteome</keyword>
<evidence type="ECO:0000256" key="2">
    <source>
        <dbReference type="ARBA" id="ARBA00022884"/>
    </source>
</evidence>
<dbReference type="Proteomes" id="UP001596620">
    <property type="component" value="Unassembled WGS sequence"/>
</dbReference>
<dbReference type="InterPro" id="IPR012340">
    <property type="entry name" value="NA-bd_OB-fold"/>
</dbReference>
<dbReference type="PANTHER" id="PTHR11586:SF37">
    <property type="entry name" value="TRNA-BINDING DOMAIN-CONTAINING PROTEIN"/>
    <property type="match status" value="1"/>
</dbReference>
<dbReference type="RefSeq" id="WP_382357830.1">
    <property type="nucleotide sequence ID" value="NZ_JBHTGR010000005.1"/>
</dbReference>
<dbReference type="NCBIfam" id="NF007494">
    <property type="entry name" value="PRK10089.1-3"/>
    <property type="match status" value="1"/>
</dbReference>
<sequence length="110" mass="12124">MATLDDFNQLDMRVGTVLKAEPLQGAKKPAIKLQIDFGEELGRKQSSAQITNRYRPEQIVGRQVVGVVNMLPMRVAGFKSEVLVLGGVQNEHDVMLLRPDEPVTNGTHVS</sequence>
<feature type="domain" description="TRNA-binding" evidence="4">
    <location>
        <begin position="6"/>
        <end position="110"/>
    </location>
</feature>
<dbReference type="NCBIfam" id="TIGR02222">
    <property type="entry name" value="chap_CsaA"/>
    <property type="match status" value="1"/>
</dbReference>
<dbReference type="PROSITE" id="PS50886">
    <property type="entry name" value="TRBD"/>
    <property type="match status" value="1"/>
</dbReference>
<evidence type="ECO:0000313" key="6">
    <source>
        <dbReference type="Proteomes" id="UP001596620"/>
    </source>
</evidence>
<evidence type="ECO:0000313" key="5">
    <source>
        <dbReference type="EMBL" id="MFC7746347.1"/>
    </source>
</evidence>
<protein>
    <submittedName>
        <fullName evidence="5">tRNA-binding protein</fullName>
    </submittedName>
</protein>
<dbReference type="InterPro" id="IPR008231">
    <property type="entry name" value="CsaA"/>
</dbReference>
<dbReference type="Gene3D" id="2.40.50.140">
    <property type="entry name" value="Nucleic acid-binding proteins"/>
    <property type="match status" value="1"/>
</dbReference>
<dbReference type="NCBIfam" id="NF007495">
    <property type="entry name" value="PRK10089.1-4"/>
    <property type="match status" value="1"/>
</dbReference>
<evidence type="ECO:0000256" key="3">
    <source>
        <dbReference type="PROSITE-ProRule" id="PRU00209"/>
    </source>
</evidence>
<dbReference type="SUPFAM" id="SSF50249">
    <property type="entry name" value="Nucleic acid-binding proteins"/>
    <property type="match status" value="1"/>
</dbReference>
<comment type="caution">
    <text evidence="5">The sequence shown here is derived from an EMBL/GenBank/DDBJ whole genome shotgun (WGS) entry which is preliminary data.</text>
</comment>